<dbReference type="EMBL" id="DS268500">
    <property type="protein sequence ID" value="EFP12897.1"/>
    <property type="molecule type" value="Genomic_DNA"/>
</dbReference>
<keyword evidence="3" id="KW-1185">Reference proteome</keyword>
<dbReference type="Proteomes" id="UP000008281">
    <property type="component" value="Unassembled WGS sequence"/>
</dbReference>
<dbReference type="OrthoDB" id="10297480at2759"/>
<reference evidence="2" key="1">
    <citation type="submission" date="2007-07" db="EMBL/GenBank/DDBJ databases">
        <title>PCAP assembly of the Caenorhabditis remanei genome.</title>
        <authorList>
            <consortium name="The Caenorhabditis remanei Sequencing Consortium"/>
            <person name="Wilson R.K."/>
        </authorList>
    </citation>
    <scope>NUCLEOTIDE SEQUENCE [LARGE SCALE GENOMIC DNA]</scope>
    <source>
        <strain evidence="2">PB4641</strain>
    </source>
</reference>
<accession>E3MZ94</accession>
<dbReference type="eggNOG" id="ENOG502TJ3D">
    <property type="taxonomic scope" value="Eukaryota"/>
</dbReference>
<feature type="region of interest" description="Disordered" evidence="1">
    <location>
        <begin position="1"/>
        <end position="29"/>
    </location>
</feature>
<dbReference type="AlphaFoldDB" id="E3MZ94"/>
<feature type="compositionally biased region" description="Basic and acidic residues" evidence="1">
    <location>
        <begin position="1"/>
        <end position="13"/>
    </location>
</feature>
<dbReference type="HOGENOM" id="CLU_1898084_0_0_1"/>
<feature type="compositionally biased region" description="Polar residues" evidence="1">
    <location>
        <begin position="16"/>
        <end position="29"/>
    </location>
</feature>
<evidence type="ECO:0000256" key="1">
    <source>
        <dbReference type="SAM" id="MobiDB-lite"/>
    </source>
</evidence>
<organism evidence="3">
    <name type="scientific">Caenorhabditis remanei</name>
    <name type="common">Caenorhabditis vulgaris</name>
    <dbReference type="NCBI Taxonomy" id="31234"/>
    <lineage>
        <taxon>Eukaryota</taxon>
        <taxon>Metazoa</taxon>
        <taxon>Ecdysozoa</taxon>
        <taxon>Nematoda</taxon>
        <taxon>Chromadorea</taxon>
        <taxon>Rhabditida</taxon>
        <taxon>Rhabditina</taxon>
        <taxon>Rhabditomorpha</taxon>
        <taxon>Rhabditoidea</taxon>
        <taxon>Rhabditidae</taxon>
        <taxon>Peloderinae</taxon>
        <taxon>Caenorhabditis</taxon>
    </lineage>
</organism>
<protein>
    <submittedName>
        <fullName evidence="2">Uncharacterized protein</fullName>
    </submittedName>
</protein>
<sequence>MGAKRSSSEEKGKNYARQQSSHYPPPEYQQSLCDTAQAFRKPKNRMFDSEMSMYLLGTLNIDKISQLIHHNNTNHQGSTVEQCGRLVIILDARKIYGEYYKKSSVLKEVIEAVEQLEVMDQVIPPPICKCANED</sequence>
<evidence type="ECO:0000313" key="3">
    <source>
        <dbReference type="Proteomes" id="UP000008281"/>
    </source>
</evidence>
<dbReference type="OMA" id="ICKCANE"/>
<evidence type="ECO:0000313" key="2">
    <source>
        <dbReference type="EMBL" id="EFP12897.1"/>
    </source>
</evidence>
<gene>
    <name evidence="2" type="ORF">CRE_05957</name>
</gene>
<proteinExistence type="predicted"/>
<name>E3MZ94_CAERE</name>